<reference evidence="1 2" key="1">
    <citation type="submission" date="2015-10" db="EMBL/GenBank/DDBJ databases">
        <authorList>
            <person name="Gilbert D.G."/>
        </authorList>
    </citation>
    <scope>NUCLEOTIDE SEQUENCE [LARGE SCALE GENOMIC DNA]</scope>
    <source>
        <strain evidence="1 2">NRRL B-16712</strain>
    </source>
</reference>
<protein>
    <recommendedName>
        <fullName evidence="3">ATP-binding protein</fullName>
    </recommendedName>
</protein>
<dbReference type="RefSeq" id="WP_067694640.1">
    <property type="nucleotide sequence ID" value="NZ_LLZH01000223.1"/>
</dbReference>
<evidence type="ECO:0008006" key="3">
    <source>
        <dbReference type="Google" id="ProtNLM"/>
    </source>
</evidence>
<dbReference type="SUPFAM" id="SSF55874">
    <property type="entry name" value="ATPase domain of HSP90 chaperone/DNA topoisomerase II/histidine kinase"/>
    <property type="match status" value="1"/>
</dbReference>
<dbReference type="Proteomes" id="UP000053244">
    <property type="component" value="Unassembled WGS sequence"/>
</dbReference>
<dbReference type="Gene3D" id="3.30.565.10">
    <property type="entry name" value="Histidine kinase-like ATPase, C-terminal domain"/>
    <property type="match status" value="1"/>
</dbReference>
<evidence type="ECO:0000313" key="2">
    <source>
        <dbReference type="Proteomes" id="UP000053244"/>
    </source>
</evidence>
<dbReference type="InterPro" id="IPR036890">
    <property type="entry name" value="HATPase_C_sf"/>
</dbReference>
<dbReference type="EMBL" id="LLZH01000223">
    <property type="protein sequence ID" value="KUL31259.1"/>
    <property type="molecule type" value="Genomic_DNA"/>
</dbReference>
<keyword evidence="2" id="KW-1185">Reference proteome</keyword>
<proteinExistence type="predicted"/>
<evidence type="ECO:0000313" key="1">
    <source>
        <dbReference type="EMBL" id="KUL31259.1"/>
    </source>
</evidence>
<sequence length="503" mass="55284">MLALFPSMKYKAWYALGELVDNAIQSYRANKDALQSLYPAFRLRIEIQVVNDSIIVRDNAAGIRAADIPRAFAPAQPPPDRTGLSQFGIGMKSAACWYARKFTVQTSALGESTQRVVEIDIPKILETRSDEVRVEVFPADPRTHGTIVTLHHLNQPTPTGRTLGKIRSYLGSIYRSFLRSGEIELIVHNEALAYREPTILAAPRWDTPKGPVEVWKKDIDVLLGSGRQITGWVAIREKGSTIEAGLSLLYRGKVVVGAGSMAKDTEGSYRPDSIFGRSNSFAYQRIFGELDVSELGVAYSKDDVIWGGDEDAFIESLHDALDAEPLPLLRMANGFRKSEHGREEIDVEAEVQRAVNASASAAAQSLTAPSQRDDIARLDLPMQRAVSNGNEPDRPISAEIVIPQSFGVSARFEVVNEPFDTSLIRIVREDGTEVIRVNRAAPFMRSFASLPDGDIEPILRLCLAVALAEIQARNAPQGRASTLRTALNKLLEGPLSQRIPTAL</sequence>
<accession>A0A101JQK1</accession>
<gene>
    <name evidence="1" type="ORF">ADL15_22685</name>
</gene>
<dbReference type="Pfam" id="PF13589">
    <property type="entry name" value="HATPase_c_3"/>
    <property type="match status" value="1"/>
</dbReference>
<organism evidence="1 2">
    <name type="scientific">Actinoplanes awajinensis subsp. mycoplanecinus</name>
    <dbReference type="NCBI Taxonomy" id="135947"/>
    <lineage>
        <taxon>Bacteria</taxon>
        <taxon>Bacillati</taxon>
        <taxon>Actinomycetota</taxon>
        <taxon>Actinomycetes</taxon>
        <taxon>Micromonosporales</taxon>
        <taxon>Micromonosporaceae</taxon>
        <taxon>Actinoplanes</taxon>
    </lineage>
</organism>
<comment type="caution">
    <text evidence="1">The sequence shown here is derived from an EMBL/GenBank/DDBJ whole genome shotgun (WGS) entry which is preliminary data.</text>
</comment>
<name>A0A101JQK1_9ACTN</name>
<dbReference type="AlphaFoldDB" id="A0A101JQK1"/>